<evidence type="ECO:0000256" key="1">
    <source>
        <dbReference type="SAM" id="Phobius"/>
    </source>
</evidence>
<evidence type="ECO:0000313" key="3">
    <source>
        <dbReference type="Proteomes" id="UP000008553"/>
    </source>
</evidence>
<comment type="caution">
    <text evidence="2">The sequence shown here is derived from an EMBL/GenBank/DDBJ whole genome shotgun (WGS) entry which is preliminary data.</text>
</comment>
<dbReference type="Pfam" id="PF06022">
    <property type="entry name" value="Cir_Bir_Yir"/>
    <property type="match status" value="1"/>
</dbReference>
<dbReference type="InParanoid" id="Q7RK10"/>
<keyword evidence="3" id="KW-1185">Reference proteome</keyword>
<sequence length="329" mass="38158">MSINKVFDTFWKFFRDGLKDSKHYDFNIGTFKKYCPNSNCDADADIINAGCLWLFNAFFDRYGISNYGNSYKDVAVCIMIWLGYILNLKPHKEITSLMDFYSKHIENNTKYTDHKFNDSDYDSYKIIDEIKEYMNIDINNMSKFYELLKLLCNMDNAYNKNKSNNFSEDAKKFVDKYQEFLDDDNNTDGSPYSKVLLVLSKCYEEFGKYTVLNSTPKDRPSLPTKKTAKDGSILDSKGIKTIEPSSEAEQSIHITTTPSFNTTLSGSTLASKLIPVLLIFAAIPIFLGIAYKVNNKELKNYFHYIYANYSLFGFRKQSQKQQLREKLKK</sequence>
<name>Q7RK10_PLAYO</name>
<accession>Q7RK10</accession>
<organism evidence="2 3">
    <name type="scientific">Plasmodium yoelii yoelii</name>
    <dbReference type="NCBI Taxonomy" id="73239"/>
    <lineage>
        <taxon>Eukaryota</taxon>
        <taxon>Sar</taxon>
        <taxon>Alveolata</taxon>
        <taxon>Apicomplexa</taxon>
        <taxon>Aconoidasida</taxon>
        <taxon>Haemosporida</taxon>
        <taxon>Plasmodiidae</taxon>
        <taxon>Plasmodium</taxon>
        <taxon>Plasmodium (Vinckeia)</taxon>
    </lineage>
</organism>
<evidence type="ECO:0000313" key="2">
    <source>
        <dbReference type="EMBL" id="EAA22625.1"/>
    </source>
</evidence>
<keyword evidence="1" id="KW-0472">Membrane</keyword>
<dbReference type="AlphaFoldDB" id="Q7RK10"/>
<dbReference type="Proteomes" id="UP000008553">
    <property type="component" value="Unassembled WGS sequence"/>
</dbReference>
<keyword evidence="1" id="KW-1133">Transmembrane helix</keyword>
<gene>
    <name evidence="2" type="ORF">PY03095</name>
</gene>
<proteinExistence type="predicted"/>
<dbReference type="InterPro" id="IPR006477">
    <property type="entry name" value="Yir_bir_cir"/>
</dbReference>
<reference evidence="2 3" key="1">
    <citation type="journal article" date="2002" name="Nature">
        <title>Genome sequence and comparative analysis of the model rodent malaria parasite Plasmodium yoelii yoelii.</title>
        <authorList>
            <person name="Carlton J.M."/>
            <person name="Angiuoli S.V."/>
            <person name="Suh B.B."/>
            <person name="Kooij T.W."/>
            <person name="Pertea M."/>
            <person name="Silva J.C."/>
            <person name="Ermolaeva M.D."/>
            <person name="Allen J.E."/>
            <person name="Selengut J.D."/>
            <person name="Koo H.L."/>
            <person name="Peterson J.D."/>
            <person name="Pop M."/>
            <person name="Kosack D.S."/>
            <person name="Shumway M.F."/>
            <person name="Bidwell S.L."/>
            <person name="Shallom S.J."/>
            <person name="van Aken S.E."/>
            <person name="Riedmuller S.B."/>
            <person name="Feldblyum T.V."/>
            <person name="Cho J.K."/>
            <person name="Quackenbush J."/>
            <person name="Sedegah M."/>
            <person name="Shoaibi A."/>
            <person name="Cummings L.M."/>
            <person name="Florens L."/>
            <person name="Yates J.R."/>
            <person name="Raine J.D."/>
            <person name="Sinden R.E."/>
            <person name="Harris M.A."/>
            <person name="Cunningham D.A."/>
            <person name="Preiser P.R."/>
            <person name="Bergman L.W."/>
            <person name="Vaidya A.B."/>
            <person name="van Lin L.H."/>
            <person name="Janse C.J."/>
            <person name="Waters A.P."/>
            <person name="Smith H.O."/>
            <person name="White O.R."/>
            <person name="Salzberg S.L."/>
            <person name="Venter J.C."/>
            <person name="Fraser C.M."/>
            <person name="Hoffman S.L."/>
            <person name="Gardner M.J."/>
            <person name="Carucci D.J."/>
        </authorList>
    </citation>
    <scope>NUCLEOTIDE SEQUENCE [LARGE SCALE GENOMIC DNA]</scope>
    <source>
        <strain evidence="2 3">17XNL</strain>
    </source>
</reference>
<dbReference type="PaxDb" id="73239-Q7RK10"/>
<dbReference type="EMBL" id="AABL01000876">
    <property type="protein sequence ID" value="EAA22625.1"/>
    <property type="molecule type" value="Genomic_DNA"/>
</dbReference>
<dbReference type="NCBIfam" id="TIGR01590">
    <property type="entry name" value="yir-bir-cir_Pla"/>
    <property type="match status" value="1"/>
</dbReference>
<protein>
    <submittedName>
        <fullName evidence="2">Bir1 protein</fullName>
    </submittedName>
</protein>
<keyword evidence="1" id="KW-0812">Transmembrane</keyword>
<feature type="transmembrane region" description="Helical" evidence="1">
    <location>
        <begin position="273"/>
        <end position="291"/>
    </location>
</feature>